<protein>
    <recommendedName>
        <fullName evidence="2">Acyltransferase 3 domain-containing protein</fullName>
    </recommendedName>
</protein>
<dbReference type="PANTHER" id="PTHR23028:SF53">
    <property type="entry name" value="ACYL_TRANSF_3 DOMAIN-CONTAINING PROTEIN"/>
    <property type="match status" value="1"/>
</dbReference>
<evidence type="ECO:0000259" key="2">
    <source>
        <dbReference type="Pfam" id="PF01757"/>
    </source>
</evidence>
<feature type="transmembrane region" description="Helical" evidence="1">
    <location>
        <begin position="222"/>
        <end position="241"/>
    </location>
</feature>
<keyword evidence="1" id="KW-0472">Membrane</keyword>
<proteinExistence type="predicted"/>
<feature type="transmembrane region" description="Helical" evidence="1">
    <location>
        <begin position="95"/>
        <end position="117"/>
    </location>
</feature>
<accession>A0ABP9W117</accession>
<evidence type="ECO:0000313" key="4">
    <source>
        <dbReference type="Proteomes" id="UP001416858"/>
    </source>
</evidence>
<dbReference type="PANTHER" id="PTHR23028">
    <property type="entry name" value="ACETYLTRANSFERASE"/>
    <property type="match status" value="1"/>
</dbReference>
<feature type="domain" description="Acyltransferase 3" evidence="2">
    <location>
        <begin position="36"/>
        <end position="341"/>
    </location>
</feature>
<feature type="transmembrane region" description="Helical" evidence="1">
    <location>
        <begin position="261"/>
        <end position="283"/>
    </location>
</feature>
<comment type="caution">
    <text evidence="3">The sequence shown here is derived from an EMBL/GenBank/DDBJ whole genome shotgun (WGS) entry which is preliminary data.</text>
</comment>
<gene>
    <name evidence="3" type="ORF">Rcae01_06590</name>
</gene>
<dbReference type="Proteomes" id="UP001416858">
    <property type="component" value="Unassembled WGS sequence"/>
</dbReference>
<dbReference type="Pfam" id="PF01757">
    <property type="entry name" value="Acyl_transf_3"/>
    <property type="match status" value="1"/>
</dbReference>
<reference evidence="3 4" key="1">
    <citation type="submission" date="2024-02" db="EMBL/GenBank/DDBJ databases">
        <title>Rhodopirellula caenicola NBRC 110016.</title>
        <authorList>
            <person name="Ichikawa N."/>
            <person name="Katano-Makiyama Y."/>
            <person name="Hidaka K."/>
        </authorList>
    </citation>
    <scope>NUCLEOTIDE SEQUENCE [LARGE SCALE GENOMIC DNA]</scope>
    <source>
        <strain evidence="3 4">NBRC 110016</strain>
    </source>
</reference>
<keyword evidence="4" id="KW-1185">Reference proteome</keyword>
<evidence type="ECO:0000256" key="1">
    <source>
        <dbReference type="SAM" id="Phobius"/>
    </source>
</evidence>
<dbReference type="EMBL" id="BAABRO010000035">
    <property type="protein sequence ID" value="GAA5511077.1"/>
    <property type="molecule type" value="Genomic_DNA"/>
</dbReference>
<feature type="transmembrane region" description="Helical" evidence="1">
    <location>
        <begin position="199"/>
        <end position="215"/>
    </location>
</feature>
<keyword evidence="1" id="KW-0812">Transmembrane</keyword>
<feature type="transmembrane region" description="Helical" evidence="1">
    <location>
        <begin position="326"/>
        <end position="344"/>
    </location>
</feature>
<dbReference type="InterPro" id="IPR002656">
    <property type="entry name" value="Acyl_transf_3_dom"/>
</dbReference>
<keyword evidence="1" id="KW-1133">Transmembrane helix</keyword>
<feature type="transmembrane region" description="Helical" evidence="1">
    <location>
        <begin position="177"/>
        <end position="193"/>
    </location>
</feature>
<dbReference type="RefSeq" id="WP_345689479.1">
    <property type="nucleotide sequence ID" value="NZ_BAABRO010000035.1"/>
</dbReference>
<feature type="transmembrane region" description="Helical" evidence="1">
    <location>
        <begin position="55"/>
        <end position="74"/>
    </location>
</feature>
<sequence length="373" mass="41872">MSEKNKQEFDTSDWKSRVTARGWISGLRDLQLTPGWFRLLLATAVVLYHTSKVVFFGYWAVFVFFVLSGFWLTEMFRKKYMHAKNTTLVFQASRVFRIMPVFLASSLLGLATAWGGFGGPIVEHAQEPLWVARSLVPLGNSALQPRLIETVWSLDIEVQFYLLFPIIYAAMISRKQWAMVASCAALAAITWIAGYENSLLTYALMFMIGILISHLDWQASSVVYCASITLILALFVGVLIYPESRSSLLSEGAIIMGGHDLTRAFNVAMALITVPFVSLNVRVKETSMGYHAGNLSYPIYLIHWVLLGPYIAWYGGLPGRERLPYFIGYLALSFIVSLAIYALIDRPIDRLRRNFVSRYTAKPSASKSEALAA</sequence>
<feature type="transmembrane region" description="Helical" evidence="1">
    <location>
        <begin position="151"/>
        <end position="170"/>
    </location>
</feature>
<feature type="transmembrane region" description="Helical" evidence="1">
    <location>
        <begin position="295"/>
        <end position="314"/>
    </location>
</feature>
<organism evidence="3 4">
    <name type="scientific">Novipirellula caenicola</name>
    <dbReference type="NCBI Taxonomy" id="1536901"/>
    <lineage>
        <taxon>Bacteria</taxon>
        <taxon>Pseudomonadati</taxon>
        <taxon>Planctomycetota</taxon>
        <taxon>Planctomycetia</taxon>
        <taxon>Pirellulales</taxon>
        <taxon>Pirellulaceae</taxon>
        <taxon>Novipirellula</taxon>
    </lineage>
</organism>
<evidence type="ECO:0000313" key="3">
    <source>
        <dbReference type="EMBL" id="GAA5511077.1"/>
    </source>
</evidence>
<dbReference type="InterPro" id="IPR050879">
    <property type="entry name" value="Acyltransferase_3"/>
</dbReference>
<name>A0ABP9W117_9BACT</name>